<proteinExistence type="predicted"/>
<evidence type="ECO:0000313" key="1">
    <source>
        <dbReference type="EMBL" id="VDM49869.1"/>
    </source>
</evidence>
<organism evidence="2 3">
    <name type="scientific">Toxocara canis</name>
    <name type="common">Canine roundworm</name>
    <dbReference type="NCBI Taxonomy" id="6265"/>
    <lineage>
        <taxon>Eukaryota</taxon>
        <taxon>Metazoa</taxon>
        <taxon>Ecdysozoa</taxon>
        <taxon>Nematoda</taxon>
        <taxon>Chromadorea</taxon>
        <taxon>Rhabditida</taxon>
        <taxon>Spirurina</taxon>
        <taxon>Ascaridomorpha</taxon>
        <taxon>Ascaridoidea</taxon>
        <taxon>Toxocaridae</taxon>
        <taxon>Toxocara</taxon>
    </lineage>
</organism>
<reference evidence="1 2" key="2">
    <citation type="submission" date="2018-11" db="EMBL/GenBank/DDBJ databases">
        <authorList>
            <consortium name="Pathogen Informatics"/>
        </authorList>
    </citation>
    <scope>NUCLEOTIDE SEQUENCE [LARGE SCALE GENOMIC DNA]</scope>
</reference>
<reference evidence="3" key="1">
    <citation type="submission" date="2016-06" db="UniProtKB">
        <authorList>
            <consortium name="WormBaseParasite"/>
        </authorList>
    </citation>
    <scope>IDENTIFICATION</scope>
</reference>
<keyword evidence="2" id="KW-1185">Reference proteome</keyword>
<evidence type="ECO:0000313" key="3">
    <source>
        <dbReference type="WBParaSite" id="TCNE_0001855201-mRNA-1"/>
    </source>
</evidence>
<dbReference type="WBParaSite" id="TCNE_0001855201-mRNA-1">
    <property type="protein sequence ID" value="TCNE_0001855201-mRNA-1"/>
    <property type="gene ID" value="TCNE_0001855201"/>
</dbReference>
<dbReference type="Proteomes" id="UP000050794">
    <property type="component" value="Unassembled WGS sequence"/>
</dbReference>
<protein>
    <submittedName>
        <fullName evidence="1 3">Uncharacterized protein</fullName>
    </submittedName>
</protein>
<sequence>MKLFKESFVATLKPSLERKWYESRASVRRKSRASLREALQTSISSSNGLFENTDSVSALRTAGRNERWPVEPDQQVPFPADPPFEQISERILSALPHVTLRDDDATTYSQAATGLIASALYAKGFGNKTASTNISDVSDSAPVANEHAVLNGMSSMVSLLHFSTLAPHEAGADQILFVEQLQRFGYSHRRKTDVLQSFYKKTAELSSESPLFADADRSSWDANDIHLSNSLSEMNGSWLHNPTSIHSSRSSGFNELLSPFRVDGAVSLEKSQNSPFSLSNFESFDAQYGNVSRNDGASSVLQNLFLLMSKIFR</sequence>
<dbReference type="AlphaFoldDB" id="A0A183VCS8"/>
<gene>
    <name evidence="1" type="ORF">TCNE_LOCUS18548</name>
</gene>
<dbReference type="EMBL" id="UYWY01025667">
    <property type="protein sequence ID" value="VDM49869.1"/>
    <property type="molecule type" value="Genomic_DNA"/>
</dbReference>
<evidence type="ECO:0000313" key="2">
    <source>
        <dbReference type="Proteomes" id="UP000050794"/>
    </source>
</evidence>
<name>A0A183VCS8_TOXCA</name>
<accession>A0A183VCS8</accession>